<feature type="transmembrane region" description="Helical" evidence="5">
    <location>
        <begin position="46"/>
        <end position="69"/>
    </location>
</feature>
<feature type="transmembrane region" description="Helical" evidence="5">
    <location>
        <begin position="210"/>
        <end position="229"/>
    </location>
</feature>
<dbReference type="GO" id="GO:0016765">
    <property type="term" value="F:transferase activity, transferring alkyl or aryl (other than methyl) groups"/>
    <property type="evidence" value="ECO:0007669"/>
    <property type="project" value="InterPro"/>
</dbReference>
<evidence type="ECO:0000256" key="5">
    <source>
        <dbReference type="SAM" id="Phobius"/>
    </source>
</evidence>
<feature type="transmembrane region" description="Helical" evidence="5">
    <location>
        <begin position="139"/>
        <end position="157"/>
    </location>
</feature>
<evidence type="ECO:0000256" key="1">
    <source>
        <dbReference type="ARBA" id="ARBA00004651"/>
    </source>
</evidence>
<keyword evidence="2 5" id="KW-0812">Transmembrane</keyword>
<dbReference type="Proteomes" id="UP000604391">
    <property type="component" value="Unassembled WGS sequence"/>
</dbReference>
<organism evidence="6 7">
    <name type="scientific">Candidatus Undinarchaeum marinum</name>
    <dbReference type="NCBI Taxonomy" id="2756141"/>
    <lineage>
        <taxon>Archaea</taxon>
        <taxon>Candidatus Undinarchaeota</taxon>
        <taxon>Candidatus Undinarchaeia</taxon>
        <taxon>Candidatus Undinarchaeales</taxon>
        <taxon>Candidatus Undinarchaeaceae</taxon>
        <taxon>Candidatus Undinarchaeum</taxon>
    </lineage>
</organism>
<dbReference type="AlphaFoldDB" id="A0A832XIH7"/>
<dbReference type="EMBL" id="DVAD01000003">
    <property type="protein sequence ID" value="HIJ99286.1"/>
    <property type="molecule type" value="Genomic_DNA"/>
</dbReference>
<dbReference type="PANTHER" id="PTHR42723:SF1">
    <property type="entry name" value="CHLOROPHYLL SYNTHASE, CHLOROPLASTIC"/>
    <property type="match status" value="1"/>
</dbReference>
<accession>A0A832XIH7</accession>
<feature type="transmembrane region" description="Helical" evidence="5">
    <location>
        <begin position="89"/>
        <end position="108"/>
    </location>
</feature>
<feature type="transmembrane region" description="Helical" evidence="5">
    <location>
        <begin position="235"/>
        <end position="254"/>
    </location>
</feature>
<dbReference type="InterPro" id="IPR000537">
    <property type="entry name" value="UbiA_prenyltransferase"/>
</dbReference>
<keyword evidence="3 5" id="KW-1133">Transmembrane helix</keyword>
<comment type="caution">
    <text evidence="6">The sequence shown here is derived from an EMBL/GenBank/DDBJ whole genome shotgun (WGS) entry which is preliminary data.</text>
</comment>
<evidence type="ECO:0000256" key="4">
    <source>
        <dbReference type="ARBA" id="ARBA00023136"/>
    </source>
</evidence>
<dbReference type="GO" id="GO:0005886">
    <property type="term" value="C:plasma membrane"/>
    <property type="evidence" value="ECO:0007669"/>
    <property type="project" value="UniProtKB-SubCell"/>
</dbReference>
<dbReference type="InterPro" id="IPR050475">
    <property type="entry name" value="Prenyltransferase_related"/>
</dbReference>
<feature type="transmembrane region" description="Helical" evidence="5">
    <location>
        <begin position="21"/>
        <end position="40"/>
    </location>
</feature>
<evidence type="ECO:0000313" key="7">
    <source>
        <dbReference type="Proteomes" id="UP000604391"/>
    </source>
</evidence>
<sequence>MGKRSALPKHIQTLDSVLKMTRPSAIVAYVILVFVAFLSTGGLPSAGLLSSTLIAVLSAAAGGFLLSDYYDLYIDKVNRPDRPLPAGKITPAAVWVFSLFFYALSIWAASSLPLISFLFVSGNLFLLFLYATTLKKVGFLGNITVAYLTASVFLLTTSVVGNIAAGAVPAALIFLYMGALEVLKDMEDVQGDFKFGARTLPLTEKDLGKYVAMAFMALTIALSPIPYYLGIFSVNYLILILIVDLSLVLLMHSLWRDSSLSSAIFYVRRIKASIVLSMAAFILGVL</sequence>
<gene>
    <name evidence="6" type="ORF">H1011_00495</name>
</gene>
<dbReference type="InterPro" id="IPR044878">
    <property type="entry name" value="UbiA_sf"/>
</dbReference>
<keyword evidence="4 5" id="KW-0472">Membrane</keyword>
<feature type="transmembrane region" description="Helical" evidence="5">
    <location>
        <begin position="163"/>
        <end position="183"/>
    </location>
</feature>
<evidence type="ECO:0000256" key="2">
    <source>
        <dbReference type="ARBA" id="ARBA00022692"/>
    </source>
</evidence>
<protein>
    <submittedName>
        <fullName evidence="6">UbiA family prenyltransferase</fullName>
    </submittedName>
</protein>
<dbReference type="Pfam" id="PF01040">
    <property type="entry name" value="UbiA"/>
    <property type="match status" value="1"/>
</dbReference>
<name>A0A832XIH7_9ARCH</name>
<dbReference type="Gene3D" id="1.10.357.140">
    <property type="entry name" value="UbiA prenyltransferase"/>
    <property type="match status" value="1"/>
</dbReference>
<dbReference type="CDD" id="cd13961">
    <property type="entry name" value="PT_UbiA_DGGGPS"/>
    <property type="match status" value="1"/>
</dbReference>
<keyword evidence="7" id="KW-1185">Reference proteome</keyword>
<evidence type="ECO:0000313" key="6">
    <source>
        <dbReference type="EMBL" id="HIJ99286.1"/>
    </source>
</evidence>
<proteinExistence type="predicted"/>
<reference evidence="6 7" key="1">
    <citation type="journal article" name="Nat. Commun.">
        <title>Undinarchaeota illuminate DPANN phylogeny and the impact of gene transfer on archaeal evolution.</title>
        <authorList>
            <person name="Dombrowski N."/>
            <person name="Williams T.A."/>
            <person name="Sun J."/>
            <person name="Woodcroft B.J."/>
            <person name="Lee J.H."/>
            <person name="Minh B.Q."/>
            <person name="Rinke C."/>
            <person name="Spang A."/>
        </authorList>
    </citation>
    <scope>NUCLEOTIDE SEQUENCE [LARGE SCALE GENOMIC DNA]</scope>
    <source>
        <strain evidence="6">MAG_bin17</strain>
    </source>
</reference>
<evidence type="ECO:0000256" key="3">
    <source>
        <dbReference type="ARBA" id="ARBA00022989"/>
    </source>
</evidence>
<feature type="transmembrane region" description="Helical" evidence="5">
    <location>
        <begin position="266"/>
        <end position="285"/>
    </location>
</feature>
<comment type="subcellular location">
    <subcellularLocation>
        <location evidence="1">Cell membrane</location>
        <topology evidence="1">Multi-pass membrane protein</topology>
    </subcellularLocation>
</comment>
<dbReference type="PANTHER" id="PTHR42723">
    <property type="entry name" value="CHLOROPHYLL SYNTHASE"/>
    <property type="match status" value="1"/>
</dbReference>